<keyword evidence="7" id="KW-1185">Reference proteome</keyword>
<dbReference type="PANTHER" id="PTHR39344:SF1">
    <property type="entry name" value="UPF0182 PROTEIN SLL1060"/>
    <property type="match status" value="1"/>
</dbReference>
<feature type="transmembrane region" description="Helical" evidence="5">
    <location>
        <begin position="281"/>
        <end position="302"/>
    </location>
</feature>
<dbReference type="Pfam" id="PF03699">
    <property type="entry name" value="UPF0182"/>
    <property type="match status" value="1"/>
</dbReference>
<evidence type="ECO:0000256" key="3">
    <source>
        <dbReference type="ARBA" id="ARBA00022989"/>
    </source>
</evidence>
<comment type="subcellular location">
    <subcellularLocation>
        <location evidence="5">Cell membrane</location>
        <topology evidence="5">Multi-pass membrane protein</topology>
    </subcellularLocation>
</comment>
<name>A0ABW8T895_9CLOT</name>
<accession>A0ABW8T895</accession>
<comment type="caution">
    <text evidence="6">The sequence shown here is derived from an EMBL/GenBank/DDBJ whole genome shotgun (WGS) entry which is preliminary data.</text>
</comment>
<evidence type="ECO:0000256" key="2">
    <source>
        <dbReference type="ARBA" id="ARBA00022692"/>
    </source>
</evidence>
<feature type="transmembrane region" description="Helical" evidence="5">
    <location>
        <begin position="5"/>
        <end position="30"/>
    </location>
</feature>
<dbReference type="RefSeq" id="WP_406770814.1">
    <property type="nucleotide sequence ID" value="NZ_JBJHZZ010000016.1"/>
</dbReference>
<feature type="transmembrane region" description="Helical" evidence="5">
    <location>
        <begin position="50"/>
        <end position="70"/>
    </location>
</feature>
<feature type="transmembrane region" description="Helical" evidence="5">
    <location>
        <begin position="254"/>
        <end position="274"/>
    </location>
</feature>
<evidence type="ECO:0000313" key="7">
    <source>
        <dbReference type="Proteomes" id="UP001623591"/>
    </source>
</evidence>
<keyword evidence="3 5" id="KW-1133">Transmembrane helix</keyword>
<proteinExistence type="inferred from homology"/>
<dbReference type="Proteomes" id="UP001623591">
    <property type="component" value="Unassembled WGS sequence"/>
</dbReference>
<evidence type="ECO:0000313" key="6">
    <source>
        <dbReference type="EMBL" id="MFL0248387.1"/>
    </source>
</evidence>
<comment type="similarity">
    <text evidence="5">Belongs to the UPF0182 family.</text>
</comment>
<dbReference type="EMBL" id="JBJHZZ010000016">
    <property type="protein sequence ID" value="MFL0248387.1"/>
    <property type="molecule type" value="Genomic_DNA"/>
</dbReference>
<feature type="transmembrane region" description="Helical" evidence="5">
    <location>
        <begin position="97"/>
        <end position="119"/>
    </location>
</feature>
<dbReference type="NCBIfam" id="NF000825">
    <property type="entry name" value="PRK00068.1"/>
    <property type="match status" value="1"/>
</dbReference>
<keyword evidence="1 5" id="KW-1003">Cell membrane</keyword>
<evidence type="ECO:0000256" key="1">
    <source>
        <dbReference type="ARBA" id="ARBA00022475"/>
    </source>
</evidence>
<protein>
    <recommendedName>
        <fullName evidence="5">UPF0182 protein ACJDUG_15675</fullName>
    </recommendedName>
</protein>
<evidence type="ECO:0000256" key="4">
    <source>
        <dbReference type="ARBA" id="ARBA00023136"/>
    </source>
</evidence>
<feature type="transmembrane region" description="Helical" evidence="5">
    <location>
        <begin position="154"/>
        <end position="176"/>
    </location>
</feature>
<feature type="transmembrane region" description="Helical" evidence="5">
    <location>
        <begin position="205"/>
        <end position="227"/>
    </location>
</feature>
<sequence length="909" mass="104067">MKKRFFGISTLLISAIIIIVFFDSIVNFIVNVKWFKEVGYISVYFTKLLAVIRLMVPIFILVYIGIWLYYRSIRGSIIRLINYNEITKAKKSLERKIFIVINGVISFLISFSIASNYWYRILQFENSTSFNIKDPIFNIDVSFYVFKLPLIESFYSSIMVLLVFLVLFTLVTYFILSAKDKIVSGDFRNVNFFKKGSMKNGLTNFAGKQLAIVSALILLALSFGYVLKSLNLVYSSRGVVYGAGYTDTHVTLTFYKIIAIVSVIAAIVIFISVLKSKVKPIIASVIIILILIVSEGAASALVENFIVKSNQMGLEQPYIANNIDFTRKAFNIDKVEQKDFEVKDNLNINDINSNMDTINNININSFQPALEFYNQVQVIRYYYAFNDIDIDRYNINGKYNQVFVAAREINMQSLEGNANTWQNRHLIYTHGYGAVMSKVNSVTSEGQPDFVIKDIPPDNNTNIKLDNPRIYFGEKTDDYAIVDTARSEFDYPKGGDNQWNNYDGTAGIKMSLGNRILFAINEKNFNFLLSRDINSNSKILINRNIMDRVQKIAPFLTYDSDPYVVISNGKLYWIIDAYTTSDKFPYSQPTNNINYIRNSIKVVVDAVNGTTNFYIVDKNDPIANSYSKIFPSLFKDVNTLTQDLRDHFRYPEDLFNIQSSVLGKYHVTDPVVFYNGEDIWEIAGNQKKVEEDKKANEGSYIIMRLPGENKGEEMVLLNYFNMRTKDNMVGLYGVRMDKDNYGKMVLYKFPPQKTIYSPYFFKQKLNQDPTISQEISLWNKEGSEVIYGDTMIIPINNSLLYVEPIYIRATGKNSIPEMKRLVVGYGDKIIMAEGIDKALQQIFNFNTPKTQVTPGTTETVPAVDTNMQEKIKAAKDNFDKAIEAQKNGDWAKYGEYIKNLQDILNEINK</sequence>
<dbReference type="HAMAP" id="MF_01600">
    <property type="entry name" value="UPF0182"/>
    <property type="match status" value="1"/>
</dbReference>
<reference evidence="6 7" key="1">
    <citation type="submission" date="2024-11" db="EMBL/GenBank/DDBJ databases">
        <authorList>
            <person name="Heng Y.C."/>
            <person name="Lim A.C.H."/>
            <person name="Lee J.K.Y."/>
            <person name="Kittelmann S."/>
        </authorList>
    </citation>
    <scope>NUCLEOTIDE SEQUENCE [LARGE SCALE GENOMIC DNA]</scope>
    <source>
        <strain evidence="6 7">WILCCON 0185</strain>
    </source>
</reference>
<dbReference type="InterPro" id="IPR005372">
    <property type="entry name" value="UPF0182"/>
</dbReference>
<organism evidence="6 7">
    <name type="scientific">Candidatus Clostridium stratigraminis</name>
    <dbReference type="NCBI Taxonomy" id="3381661"/>
    <lineage>
        <taxon>Bacteria</taxon>
        <taxon>Bacillati</taxon>
        <taxon>Bacillota</taxon>
        <taxon>Clostridia</taxon>
        <taxon>Eubacteriales</taxon>
        <taxon>Clostridiaceae</taxon>
        <taxon>Clostridium</taxon>
    </lineage>
</organism>
<gene>
    <name evidence="6" type="ORF">ACJDUG_15675</name>
</gene>
<evidence type="ECO:0000256" key="5">
    <source>
        <dbReference type="HAMAP-Rule" id="MF_01600"/>
    </source>
</evidence>
<dbReference type="PANTHER" id="PTHR39344">
    <property type="entry name" value="UPF0182 PROTEIN SLL1060"/>
    <property type="match status" value="1"/>
</dbReference>
<keyword evidence="2 5" id="KW-0812">Transmembrane</keyword>
<keyword evidence="4 5" id="KW-0472">Membrane</keyword>